<reference evidence="8" key="1">
    <citation type="submission" date="2018-06" db="EMBL/GenBank/DDBJ databases">
        <authorList>
            <person name="Zhirakovskaya E."/>
        </authorList>
    </citation>
    <scope>NUCLEOTIDE SEQUENCE</scope>
</reference>
<keyword evidence="4" id="KW-0812">Transmembrane</keyword>
<dbReference type="GO" id="GO:0005886">
    <property type="term" value="C:plasma membrane"/>
    <property type="evidence" value="ECO:0007669"/>
    <property type="project" value="UniProtKB-SubCell"/>
</dbReference>
<keyword evidence="6" id="KW-1133">Transmembrane helix</keyword>
<keyword evidence="5" id="KW-0283">Flagellar rotation</keyword>
<protein>
    <recommendedName>
        <fullName evidence="9">Flagellar protein FliL</fullName>
    </recommendedName>
</protein>
<sequence length="137" mass="15368">MKTILMRKLFIFIFVFSVQQLAHASASSSSEPASKYFSLSPPMVVNVTDEGRVRHLQISIQLRLDDPADADLLNEHKPAIQHELVMLLSGREAKNVRSTQGKEKLRAEATEILKKVLQESTGKTLINAVYFTAFVIQ</sequence>
<dbReference type="AlphaFoldDB" id="A0A3B0ZQN0"/>
<gene>
    <name evidence="8" type="ORF">MNBD_GAMMA23-1106</name>
</gene>
<dbReference type="PANTHER" id="PTHR35091">
    <property type="entry name" value="FLAGELLAR PROTEIN FLIL"/>
    <property type="match status" value="1"/>
</dbReference>
<evidence type="ECO:0000256" key="2">
    <source>
        <dbReference type="ARBA" id="ARBA00022475"/>
    </source>
</evidence>
<evidence type="ECO:0000256" key="5">
    <source>
        <dbReference type="ARBA" id="ARBA00022779"/>
    </source>
</evidence>
<evidence type="ECO:0000256" key="6">
    <source>
        <dbReference type="ARBA" id="ARBA00022989"/>
    </source>
</evidence>
<evidence type="ECO:0000256" key="1">
    <source>
        <dbReference type="ARBA" id="ARBA00004162"/>
    </source>
</evidence>
<dbReference type="PANTHER" id="PTHR35091:SF2">
    <property type="entry name" value="FLAGELLAR PROTEIN FLIL"/>
    <property type="match status" value="1"/>
</dbReference>
<dbReference type="GO" id="GO:0071978">
    <property type="term" value="P:bacterial-type flagellum-dependent swarming motility"/>
    <property type="evidence" value="ECO:0007669"/>
    <property type="project" value="TreeGrafter"/>
</dbReference>
<evidence type="ECO:0000256" key="4">
    <source>
        <dbReference type="ARBA" id="ARBA00022692"/>
    </source>
</evidence>
<comment type="subcellular location">
    <subcellularLocation>
        <location evidence="1">Cell membrane</location>
        <topology evidence="1">Single-pass membrane protein</topology>
    </subcellularLocation>
</comment>
<accession>A0A3B0ZQN0</accession>
<proteinExistence type="predicted"/>
<name>A0A3B0ZQN0_9ZZZZ</name>
<keyword evidence="2" id="KW-1003">Cell membrane</keyword>
<organism evidence="8">
    <name type="scientific">hydrothermal vent metagenome</name>
    <dbReference type="NCBI Taxonomy" id="652676"/>
    <lineage>
        <taxon>unclassified sequences</taxon>
        <taxon>metagenomes</taxon>
        <taxon>ecological metagenomes</taxon>
    </lineage>
</organism>
<dbReference type="EMBL" id="UOFT01000035">
    <property type="protein sequence ID" value="VAW93991.1"/>
    <property type="molecule type" value="Genomic_DNA"/>
</dbReference>
<dbReference type="Pfam" id="PF03748">
    <property type="entry name" value="FliL"/>
    <property type="match status" value="1"/>
</dbReference>
<dbReference type="GO" id="GO:0009425">
    <property type="term" value="C:bacterial-type flagellum basal body"/>
    <property type="evidence" value="ECO:0007669"/>
    <property type="project" value="InterPro"/>
</dbReference>
<evidence type="ECO:0000256" key="7">
    <source>
        <dbReference type="ARBA" id="ARBA00023136"/>
    </source>
</evidence>
<evidence type="ECO:0000256" key="3">
    <source>
        <dbReference type="ARBA" id="ARBA00022500"/>
    </source>
</evidence>
<evidence type="ECO:0008006" key="9">
    <source>
        <dbReference type="Google" id="ProtNLM"/>
    </source>
</evidence>
<dbReference type="InterPro" id="IPR005503">
    <property type="entry name" value="FliL"/>
</dbReference>
<keyword evidence="7" id="KW-0472">Membrane</keyword>
<dbReference type="GO" id="GO:0006935">
    <property type="term" value="P:chemotaxis"/>
    <property type="evidence" value="ECO:0007669"/>
    <property type="project" value="UniProtKB-KW"/>
</dbReference>
<keyword evidence="3" id="KW-0145">Chemotaxis</keyword>
<evidence type="ECO:0000313" key="8">
    <source>
        <dbReference type="EMBL" id="VAW93991.1"/>
    </source>
</evidence>